<sequence length="99" mass="10723">MSDDTVHRSDSPNHGDKQMPTSSTVQTRGHLAMEHLTSSVDLSDSCRFDHPDVAYTSSTTAKYDRLHLSIGKPTDYSTRPAGGDNGAAEDGIVSPRKFT</sequence>
<evidence type="ECO:0000256" key="1">
    <source>
        <dbReference type="SAM" id="MobiDB-lite"/>
    </source>
</evidence>
<evidence type="ECO:0000313" key="3">
    <source>
        <dbReference type="Proteomes" id="UP000835052"/>
    </source>
</evidence>
<evidence type="ECO:0000313" key="2">
    <source>
        <dbReference type="EMBL" id="CAD6187495.1"/>
    </source>
</evidence>
<keyword evidence="3" id="KW-1185">Reference proteome</keyword>
<organism evidence="2 3">
    <name type="scientific">Caenorhabditis auriculariae</name>
    <dbReference type="NCBI Taxonomy" id="2777116"/>
    <lineage>
        <taxon>Eukaryota</taxon>
        <taxon>Metazoa</taxon>
        <taxon>Ecdysozoa</taxon>
        <taxon>Nematoda</taxon>
        <taxon>Chromadorea</taxon>
        <taxon>Rhabditida</taxon>
        <taxon>Rhabditina</taxon>
        <taxon>Rhabditomorpha</taxon>
        <taxon>Rhabditoidea</taxon>
        <taxon>Rhabditidae</taxon>
        <taxon>Peloderinae</taxon>
        <taxon>Caenorhabditis</taxon>
    </lineage>
</organism>
<name>A0A8S1GW12_9PELO</name>
<feature type="region of interest" description="Disordered" evidence="1">
    <location>
        <begin position="1"/>
        <end position="43"/>
    </location>
</feature>
<dbReference type="AlphaFoldDB" id="A0A8S1GW12"/>
<proteinExistence type="predicted"/>
<protein>
    <submittedName>
        <fullName evidence="2">Uncharacterized protein</fullName>
    </submittedName>
</protein>
<dbReference type="EMBL" id="CAJGYM010000006">
    <property type="protein sequence ID" value="CAD6187495.1"/>
    <property type="molecule type" value="Genomic_DNA"/>
</dbReference>
<reference evidence="2" key="1">
    <citation type="submission" date="2020-10" db="EMBL/GenBank/DDBJ databases">
        <authorList>
            <person name="Kikuchi T."/>
        </authorList>
    </citation>
    <scope>NUCLEOTIDE SEQUENCE</scope>
    <source>
        <strain evidence="2">NKZ352</strain>
    </source>
</reference>
<gene>
    <name evidence="2" type="ORF">CAUJ_LOCUS3414</name>
</gene>
<feature type="compositionally biased region" description="Basic and acidic residues" evidence="1">
    <location>
        <begin position="1"/>
        <end position="17"/>
    </location>
</feature>
<dbReference type="Proteomes" id="UP000835052">
    <property type="component" value="Unassembled WGS sequence"/>
</dbReference>
<accession>A0A8S1GW12</accession>
<feature type="region of interest" description="Disordered" evidence="1">
    <location>
        <begin position="71"/>
        <end position="99"/>
    </location>
</feature>
<comment type="caution">
    <text evidence="2">The sequence shown here is derived from an EMBL/GenBank/DDBJ whole genome shotgun (WGS) entry which is preliminary data.</text>
</comment>